<evidence type="ECO:0000259" key="6">
    <source>
        <dbReference type="PROSITE" id="PS50135"/>
    </source>
</evidence>
<dbReference type="Gene3D" id="3.30.60.90">
    <property type="match status" value="4"/>
</dbReference>
<dbReference type="SMART" id="SM00291">
    <property type="entry name" value="ZnF_ZZ"/>
    <property type="match status" value="4"/>
</dbReference>
<keyword evidence="1" id="KW-0479">Metal-binding</keyword>
<feature type="compositionally biased region" description="Polar residues" evidence="5">
    <location>
        <begin position="896"/>
        <end position="912"/>
    </location>
</feature>
<keyword evidence="8" id="KW-1185">Reference proteome</keyword>
<evidence type="ECO:0000256" key="1">
    <source>
        <dbReference type="ARBA" id="ARBA00022723"/>
    </source>
</evidence>
<dbReference type="PANTHER" id="PTHR20930:SF0">
    <property type="entry name" value="PROTEIN ILRUN"/>
    <property type="match status" value="1"/>
</dbReference>
<dbReference type="Pfam" id="PF00569">
    <property type="entry name" value="ZZ"/>
    <property type="match status" value="4"/>
</dbReference>
<dbReference type="SUPFAM" id="SSF57850">
    <property type="entry name" value="RING/U-box"/>
    <property type="match status" value="4"/>
</dbReference>
<feature type="domain" description="ZZ-type" evidence="6">
    <location>
        <begin position="424"/>
        <end position="476"/>
    </location>
</feature>
<keyword evidence="2 4" id="KW-0863">Zinc-finger</keyword>
<dbReference type="CDD" id="cd14947">
    <property type="entry name" value="NBR1_like"/>
    <property type="match status" value="1"/>
</dbReference>
<dbReference type="CDD" id="cd02249">
    <property type="entry name" value="ZZ"/>
    <property type="match status" value="1"/>
</dbReference>
<evidence type="ECO:0000256" key="4">
    <source>
        <dbReference type="PROSITE-ProRule" id="PRU00228"/>
    </source>
</evidence>
<accession>A0A550CN77</accession>
<feature type="domain" description="ZZ-type" evidence="6">
    <location>
        <begin position="368"/>
        <end position="420"/>
    </location>
</feature>
<dbReference type="PANTHER" id="PTHR20930">
    <property type="entry name" value="OVARIAN CARCINOMA ANTIGEN CA125-RELATED"/>
    <property type="match status" value="1"/>
</dbReference>
<sequence length="967" mass="104695">MPFTVKACFKGENRRFSFPESGFPAYEQICHQLYRLFPLSSAFHLDKLLFVPDSAQPFPHHAAKEVSTERGDRPRKLPAAPFASSVNSFDCGITPHLLRSHPTSPHPLFDAADGHLGDMHVDQPWTYPNPPVWGTYGLPRNGSSSSSATSCCSVTQGKADMKDMLQKFREDLDRVMASSFGGSSGSDTPKPTVFDPQQGRTIYCTACHATRQGLAFACERCDVVKCSDCTSKPDNTFCMLSTDGHKMVVLPHNHGSSGSSKLELPAPVDVTPHVAVPPPVIHHGVICDKCNKTIEGVRNKCLDCHDFDLCTGCMTNGAAQEHNPFHEFFDIEVPGRVIVHTVLGGEERIPEARTQSRNQTLDADAAPIHRASCDFCSSRISGDRYKCVACPDFDSCSSCLSRTKTEHPGHAFAKLCRPGDTIATHQATCDLCDSKIRGDRYKCVNCPDYDACASCFEITTEQHPGHAFVKITQPEDYINRKAVGTFAHHWATCDSCDKPVRGVRYKCMHADCADFDLCADCEALPIAVHPENHPMLKIKSANVTIPKLERTKVAFAAPRISIDEEIEAYNAGYIYNPTDAYVPSSHSSVSAEPAPLSPAAPWQALADSRPSSPSLNVPGAFNSGYWPNYVSTESTTPLINLDHSVSALASAEHLMANLHIGENRDGAKSESSATKVAVPTQELSISAYNPSYVDVREAPSASDDAGKMVDSAEEGILSRPGTAVEEKSPSKASLASLLHGYTSVESSVTDSKAPAPIEMVRSADFIADVTVPDGQIFPPGAEFVKVWRVRNSGNVDWPSSTALAFVAGSPLGLRNKVIPVGSVKAGSEVELATDELKAPDAPGRYLGYWRLKDDKDHVFGATFWIEVVVQETSHKRTDSDDQMTSSSLIIMPQAAPAQSPTTDADSVQSPVTARSKRSSMASSDSSSLSIFSGDSDDELWEDSRAQATDGQGVDYVVLYDEVSSEDD</sequence>
<dbReference type="AlphaFoldDB" id="A0A550CN77"/>
<feature type="domain" description="ZZ-type" evidence="6">
    <location>
        <begin position="282"/>
        <end position="336"/>
    </location>
</feature>
<evidence type="ECO:0000256" key="2">
    <source>
        <dbReference type="ARBA" id="ARBA00022771"/>
    </source>
</evidence>
<dbReference type="InterPro" id="IPR043145">
    <property type="entry name" value="Znf_ZZ_sf"/>
</dbReference>
<keyword evidence="3" id="KW-0862">Zinc</keyword>
<dbReference type="Pfam" id="PF16158">
    <property type="entry name" value="N_BRCA1_IG"/>
    <property type="match status" value="1"/>
</dbReference>
<gene>
    <name evidence="7" type="ORF">BD626DRAFT_566876</name>
</gene>
<dbReference type="PROSITE" id="PS50135">
    <property type="entry name" value="ZF_ZZ_2"/>
    <property type="match status" value="4"/>
</dbReference>
<organism evidence="7 8">
    <name type="scientific">Schizophyllum amplum</name>
    <dbReference type="NCBI Taxonomy" id="97359"/>
    <lineage>
        <taxon>Eukaryota</taxon>
        <taxon>Fungi</taxon>
        <taxon>Dikarya</taxon>
        <taxon>Basidiomycota</taxon>
        <taxon>Agaricomycotina</taxon>
        <taxon>Agaricomycetes</taxon>
        <taxon>Agaricomycetidae</taxon>
        <taxon>Agaricales</taxon>
        <taxon>Schizophyllaceae</taxon>
        <taxon>Schizophyllum</taxon>
    </lineage>
</organism>
<protein>
    <recommendedName>
        <fullName evidence="6">ZZ-type domain-containing protein</fullName>
    </recommendedName>
</protein>
<feature type="region of interest" description="Disordered" evidence="5">
    <location>
        <begin position="894"/>
        <end position="935"/>
    </location>
</feature>
<feature type="compositionally biased region" description="Low complexity" evidence="5">
    <location>
        <begin position="918"/>
        <end position="933"/>
    </location>
</feature>
<reference evidence="7 8" key="1">
    <citation type="journal article" date="2019" name="New Phytol.">
        <title>Comparative genomics reveals unique wood-decay strategies and fruiting body development in the Schizophyllaceae.</title>
        <authorList>
            <person name="Almasi E."/>
            <person name="Sahu N."/>
            <person name="Krizsan K."/>
            <person name="Balint B."/>
            <person name="Kovacs G.M."/>
            <person name="Kiss B."/>
            <person name="Cseklye J."/>
            <person name="Drula E."/>
            <person name="Henrissat B."/>
            <person name="Nagy I."/>
            <person name="Chovatia M."/>
            <person name="Adam C."/>
            <person name="LaButti K."/>
            <person name="Lipzen A."/>
            <person name="Riley R."/>
            <person name="Grigoriev I.V."/>
            <person name="Nagy L.G."/>
        </authorList>
    </citation>
    <scope>NUCLEOTIDE SEQUENCE [LARGE SCALE GENOMIC DNA]</scope>
    <source>
        <strain evidence="7 8">NL-1724</strain>
    </source>
</reference>
<feature type="domain" description="ZZ-type" evidence="6">
    <location>
        <begin position="488"/>
        <end position="543"/>
    </location>
</feature>
<dbReference type="GO" id="GO:0008270">
    <property type="term" value="F:zinc ion binding"/>
    <property type="evidence" value="ECO:0007669"/>
    <property type="project" value="UniProtKB-KW"/>
</dbReference>
<name>A0A550CN77_9AGAR</name>
<dbReference type="InterPro" id="IPR013783">
    <property type="entry name" value="Ig-like_fold"/>
</dbReference>
<dbReference type="InterPro" id="IPR000433">
    <property type="entry name" value="Znf_ZZ"/>
</dbReference>
<dbReference type="EMBL" id="VDMD01000004">
    <property type="protein sequence ID" value="TRM66253.1"/>
    <property type="molecule type" value="Genomic_DNA"/>
</dbReference>
<dbReference type="InterPro" id="IPR032350">
    <property type="entry name" value="Nbr1_FW"/>
</dbReference>
<evidence type="ECO:0000313" key="8">
    <source>
        <dbReference type="Proteomes" id="UP000320762"/>
    </source>
</evidence>
<dbReference type="Gene3D" id="2.60.40.10">
    <property type="entry name" value="Immunoglobulins"/>
    <property type="match status" value="1"/>
</dbReference>
<dbReference type="OrthoDB" id="661148at2759"/>
<evidence type="ECO:0000313" key="7">
    <source>
        <dbReference type="EMBL" id="TRM66253.1"/>
    </source>
</evidence>
<comment type="caution">
    <text evidence="7">The sequence shown here is derived from an EMBL/GenBank/DDBJ whole genome shotgun (WGS) entry which is preliminary data.</text>
</comment>
<dbReference type="PROSITE" id="PS01357">
    <property type="entry name" value="ZF_ZZ_1"/>
    <property type="match status" value="1"/>
</dbReference>
<proteinExistence type="predicted"/>
<dbReference type="Proteomes" id="UP000320762">
    <property type="component" value="Unassembled WGS sequence"/>
</dbReference>
<dbReference type="STRING" id="97359.A0A550CN77"/>
<evidence type="ECO:0000256" key="3">
    <source>
        <dbReference type="ARBA" id="ARBA00022833"/>
    </source>
</evidence>
<dbReference type="CDD" id="cd02340">
    <property type="entry name" value="ZZ_NBR1_like"/>
    <property type="match status" value="3"/>
</dbReference>
<evidence type="ECO:0000256" key="5">
    <source>
        <dbReference type="SAM" id="MobiDB-lite"/>
    </source>
</evidence>